<accession>A0A934RFP9</accession>
<organism evidence="3 4">
    <name type="scientific">Haloferula rosea</name>
    <dbReference type="NCBI Taxonomy" id="490093"/>
    <lineage>
        <taxon>Bacteria</taxon>
        <taxon>Pseudomonadati</taxon>
        <taxon>Verrucomicrobiota</taxon>
        <taxon>Verrucomicrobiia</taxon>
        <taxon>Verrucomicrobiales</taxon>
        <taxon>Verrucomicrobiaceae</taxon>
        <taxon>Haloferula</taxon>
    </lineage>
</organism>
<dbReference type="InterPro" id="IPR036514">
    <property type="entry name" value="SGNH_hydro_sf"/>
</dbReference>
<dbReference type="SUPFAM" id="SSF52266">
    <property type="entry name" value="SGNH hydrolase"/>
    <property type="match status" value="1"/>
</dbReference>
<dbReference type="PANTHER" id="PTHR31988">
    <property type="entry name" value="ESTERASE, PUTATIVE (DUF303)-RELATED"/>
    <property type="match status" value="1"/>
</dbReference>
<dbReference type="Pfam" id="PF03629">
    <property type="entry name" value="SASA"/>
    <property type="match status" value="1"/>
</dbReference>
<proteinExistence type="predicted"/>
<gene>
    <name evidence="3" type="ORF">JIN81_10935</name>
</gene>
<keyword evidence="1" id="KW-0378">Hydrolase</keyword>
<dbReference type="AlphaFoldDB" id="A0A934RFP9"/>
<sequence length="259" mass="28614">MIRLIMIMAIVVVARARTYDLVVLAGQSNAQGWASNAKHYPPSEAQTGIPLYYEFPMMGSSEGNWIQLGPQPGRFPKGHFGPEVSFASELASRGQTPAIFKFTLAGSSLDTAWKAPGGGGLYDQMRRSLDQAVRALEADGHQVRLRALIWIQGEADAIDPGSAARYEENLTTLVKHFRSRVAKNTRLPVLLGVDEQNPYVVRRPIIVAAQKNLANRDAQIVRTSMLGLKKADRTHLKPKAVIQHGKRLADAYFDLLSRR</sequence>
<name>A0A934RFP9_9BACT</name>
<keyword evidence="4" id="KW-1185">Reference proteome</keyword>
<dbReference type="Gene3D" id="3.40.50.1110">
    <property type="entry name" value="SGNH hydrolase"/>
    <property type="match status" value="1"/>
</dbReference>
<evidence type="ECO:0000256" key="1">
    <source>
        <dbReference type="ARBA" id="ARBA00022801"/>
    </source>
</evidence>
<dbReference type="InterPro" id="IPR005181">
    <property type="entry name" value="SASA"/>
</dbReference>
<evidence type="ECO:0000313" key="4">
    <source>
        <dbReference type="Proteomes" id="UP000658278"/>
    </source>
</evidence>
<evidence type="ECO:0000259" key="2">
    <source>
        <dbReference type="Pfam" id="PF03629"/>
    </source>
</evidence>
<dbReference type="PANTHER" id="PTHR31988:SF19">
    <property type="entry name" value="9-O-ACETYL-N-ACETYLNEURAMINIC ACID DEACETYLASE-RELATED"/>
    <property type="match status" value="1"/>
</dbReference>
<comment type="caution">
    <text evidence="3">The sequence shown here is derived from an EMBL/GenBank/DDBJ whole genome shotgun (WGS) entry which is preliminary data.</text>
</comment>
<evidence type="ECO:0000313" key="3">
    <source>
        <dbReference type="EMBL" id="MBK1827535.1"/>
    </source>
</evidence>
<dbReference type="GO" id="GO:0016788">
    <property type="term" value="F:hydrolase activity, acting on ester bonds"/>
    <property type="evidence" value="ECO:0007669"/>
    <property type="project" value="UniProtKB-ARBA"/>
</dbReference>
<dbReference type="Proteomes" id="UP000658278">
    <property type="component" value="Unassembled WGS sequence"/>
</dbReference>
<feature type="domain" description="Sialate O-acetylesterase" evidence="2">
    <location>
        <begin position="20"/>
        <end position="253"/>
    </location>
</feature>
<protein>
    <recommendedName>
        <fullName evidence="2">Sialate O-acetylesterase domain-containing protein</fullName>
    </recommendedName>
</protein>
<dbReference type="EMBL" id="JAENII010000007">
    <property type="protein sequence ID" value="MBK1827535.1"/>
    <property type="molecule type" value="Genomic_DNA"/>
</dbReference>
<dbReference type="InterPro" id="IPR052940">
    <property type="entry name" value="Carb_Esterase_6"/>
</dbReference>
<dbReference type="RefSeq" id="WP_200279071.1">
    <property type="nucleotide sequence ID" value="NZ_JAENII010000007.1"/>
</dbReference>
<reference evidence="3" key="1">
    <citation type="submission" date="2021-01" db="EMBL/GenBank/DDBJ databases">
        <title>Modified the classification status of verrucomicrobia.</title>
        <authorList>
            <person name="Feng X."/>
        </authorList>
    </citation>
    <scope>NUCLEOTIDE SEQUENCE</scope>
    <source>
        <strain evidence="3">KCTC 22201</strain>
    </source>
</reference>